<reference evidence="3" key="1">
    <citation type="journal article" date="2015" name="Nat. Genet.">
        <title>The genome and transcriptome of the zoonotic hookworm Ancylostoma ceylanicum identify infection-specific gene families.</title>
        <authorList>
            <person name="Schwarz E.M."/>
            <person name="Hu Y."/>
            <person name="Antoshechkin I."/>
            <person name="Miller M.M."/>
            <person name="Sternberg P.W."/>
            <person name="Aroian R.V."/>
        </authorList>
    </citation>
    <scope>NUCLEOTIDE SEQUENCE</scope>
    <source>
        <strain evidence="3">HY135</strain>
    </source>
</reference>
<dbReference type="EMBL" id="JARK01001338">
    <property type="protein sequence ID" value="EYC32653.1"/>
    <property type="molecule type" value="Genomic_DNA"/>
</dbReference>
<evidence type="ECO:0000256" key="1">
    <source>
        <dbReference type="SAM" id="MobiDB-lite"/>
    </source>
</evidence>
<keyword evidence="3" id="KW-1185">Reference proteome</keyword>
<name>A0A016W0Y2_9BILA</name>
<gene>
    <name evidence="2" type="primary">Acey_s0002.g1024</name>
    <name evidence="2" type="ORF">Y032_0002g1024</name>
</gene>
<sequence>MTLKLSTCQGSLTNAFNRLSALLKDQASLQESPTSLAAENDSKSSKEIRRQLHSARTTTEAELRNVEIALDKYLMRADNLDPEMPAASEFLQKVATNAEVALDLVNNAQTALTFARLHEELQDAEDILTTSIAPINLAPTPNLKFS</sequence>
<accession>A0A016W0Y2</accession>
<evidence type="ECO:0000313" key="3">
    <source>
        <dbReference type="Proteomes" id="UP000024635"/>
    </source>
</evidence>
<comment type="caution">
    <text evidence="2">The sequence shown here is derived from an EMBL/GenBank/DDBJ whole genome shotgun (WGS) entry which is preliminary data.</text>
</comment>
<feature type="region of interest" description="Disordered" evidence="1">
    <location>
        <begin position="30"/>
        <end position="56"/>
    </location>
</feature>
<dbReference type="Proteomes" id="UP000024635">
    <property type="component" value="Unassembled WGS sequence"/>
</dbReference>
<protein>
    <recommendedName>
        <fullName evidence="4">Tubulin-specific chaperone A</fullName>
    </recommendedName>
</protein>
<organism evidence="2 3">
    <name type="scientific">Ancylostoma ceylanicum</name>
    <dbReference type="NCBI Taxonomy" id="53326"/>
    <lineage>
        <taxon>Eukaryota</taxon>
        <taxon>Metazoa</taxon>
        <taxon>Ecdysozoa</taxon>
        <taxon>Nematoda</taxon>
        <taxon>Chromadorea</taxon>
        <taxon>Rhabditida</taxon>
        <taxon>Rhabditina</taxon>
        <taxon>Rhabditomorpha</taxon>
        <taxon>Strongyloidea</taxon>
        <taxon>Ancylostomatidae</taxon>
        <taxon>Ancylostomatinae</taxon>
        <taxon>Ancylostoma</taxon>
    </lineage>
</organism>
<dbReference type="AlphaFoldDB" id="A0A016W0Y2"/>
<feature type="compositionally biased region" description="Basic and acidic residues" evidence="1">
    <location>
        <begin position="40"/>
        <end position="50"/>
    </location>
</feature>
<dbReference type="OrthoDB" id="5872896at2759"/>
<proteinExistence type="predicted"/>
<evidence type="ECO:0000313" key="2">
    <source>
        <dbReference type="EMBL" id="EYC32653.1"/>
    </source>
</evidence>
<evidence type="ECO:0008006" key="4">
    <source>
        <dbReference type="Google" id="ProtNLM"/>
    </source>
</evidence>